<dbReference type="Proteomes" id="UP000479190">
    <property type="component" value="Unassembled WGS sequence"/>
</dbReference>
<feature type="coiled-coil region" evidence="2">
    <location>
        <begin position="402"/>
        <end position="513"/>
    </location>
</feature>
<evidence type="ECO:0000313" key="7">
    <source>
        <dbReference type="Proteomes" id="UP000479190"/>
    </source>
</evidence>
<dbReference type="PROSITE" id="PS50222">
    <property type="entry name" value="EF_HAND_2"/>
    <property type="match status" value="2"/>
</dbReference>
<dbReference type="PROSITE" id="PS50031">
    <property type="entry name" value="EH"/>
    <property type="match status" value="3"/>
</dbReference>
<dbReference type="InterPro" id="IPR000261">
    <property type="entry name" value="EH_dom"/>
</dbReference>
<dbReference type="Gene3D" id="1.10.287.1490">
    <property type="match status" value="1"/>
</dbReference>
<dbReference type="SMART" id="SM00027">
    <property type="entry name" value="EH"/>
    <property type="match status" value="3"/>
</dbReference>
<dbReference type="AlphaFoldDB" id="A0A6H5IPN3"/>
<accession>A0A6H5IPN3</accession>
<organism evidence="6 7">
    <name type="scientific">Trichogramma brassicae</name>
    <dbReference type="NCBI Taxonomy" id="86971"/>
    <lineage>
        <taxon>Eukaryota</taxon>
        <taxon>Metazoa</taxon>
        <taxon>Ecdysozoa</taxon>
        <taxon>Arthropoda</taxon>
        <taxon>Hexapoda</taxon>
        <taxon>Insecta</taxon>
        <taxon>Pterygota</taxon>
        <taxon>Neoptera</taxon>
        <taxon>Endopterygota</taxon>
        <taxon>Hymenoptera</taxon>
        <taxon>Apocrita</taxon>
        <taxon>Proctotrupomorpha</taxon>
        <taxon>Chalcidoidea</taxon>
        <taxon>Trichogrammatidae</taxon>
        <taxon>Trichogramma</taxon>
    </lineage>
</organism>
<dbReference type="Pfam" id="PF12763">
    <property type="entry name" value="EH"/>
    <property type="match status" value="3"/>
</dbReference>
<dbReference type="InterPro" id="IPR018247">
    <property type="entry name" value="EF_Hand_1_Ca_BS"/>
</dbReference>
<dbReference type="InterPro" id="IPR011992">
    <property type="entry name" value="EF-hand-dom_pair"/>
</dbReference>
<evidence type="ECO:0000259" key="5">
    <source>
        <dbReference type="PROSITE" id="PS50222"/>
    </source>
</evidence>
<keyword evidence="2" id="KW-0175">Coiled coil</keyword>
<evidence type="ECO:0000256" key="2">
    <source>
        <dbReference type="SAM" id="Coils"/>
    </source>
</evidence>
<feature type="region of interest" description="Disordered" evidence="3">
    <location>
        <begin position="623"/>
        <end position="693"/>
    </location>
</feature>
<dbReference type="OrthoDB" id="524326at2759"/>
<protein>
    <recommendedName>
        <fullName evidence="8">Epidermal growth factor receptor substrate 15-like 1</fullName>
    </recommendedName>
</protein>
<evidence type="ECO:0008006" key="8">
    <source>
        <dbReference type="Google" id="ProtNLM"/>
    </source>
</evidence>
<dbReference type="Gene3D" id="1.10.238.10">
    <property type="entry name" value="EF-hand"/>
    <property type="match status" value="3"/>
</dbReference>
<reference evidence="6 7" key="1">
    <citation type="submission" date="2020-02" db="EMBL/GenBank/DDBJ databases">
        <authorList>
            <person name="Ferguson B K."/>
        </authorList>
    </citation>
    <scope>NUCLEOTIDE SEQUENCE [LARGE SCALE GENOMIC DNA]</scope>
</reference>
<dbReference type="GO" id="GO:0030132">
    <property type="term" value="C:clathrin coat of coated pit"/>
    <property type="evidence" value="ECO:0007669"/>
    <property type="project" value="TreeGrafter"/>
</dbReference>
<dbReference type="GO" id="GO:0006897">
    <property type="term" value="P:endocytosis"/>
    <property type="evidence" value="ECO:0007669"/>
    <property type="project" value="TreeGrafter"/>
</dbReference>
<sequence>MAALPPPEKVSGPHYAIFDAYFNYVDAKKTGQIGALDAAKFLKKSNLSDIILGKIWDMADPNSRGYLDKPGMFVALKLCALSQNGHSLNMANIFMDVPPPKMGDIKIQPPKCPQSISPVPGATNWSINPQERAKYEKLFHSLEPTSGYIPGNKVKSVLMDSKLPLETLGKIWDLADMDKDGKLNLHEFTIAMHLVYKALEKNTVPNVLPSELLENRAVPPIVPVQDPITFEPKPIKNPMPAAPAIPPIASIPAIPIIPPVPTKSDWIISAEEQRAANELFSKADRDMDGFVSGAEIKDVFLQSGLPQTVLAHIWGLCDMSQSGKLNKEQFALSIYLIKQKLSGKDLPNQLLPNMIPPSQRRKSQEAPIENNNVCTYSNPELNMIAQEINEIIREKLTIEQDISQKEADIKIKNGEMKSLQSELDTLAATLRQLDNQKGEAQKRLNDLRLQVDKLQQQATDQEVTLKAQEDELNSKRQEIEAFRQTEQKLETQQTEFKNKLNDLTKQLASIQLQISQTKAGMTQLNEQKRQITDAIAQFDSALAMQDATMVPDSALLFKALLDPSMYNLNGNAPPETTAPTEEIKRDAYNNNQQATDAWGTPSFPSDTQDPFAEKFQELQESVKDPFGDDPFAALHAPVRGQSPSPALPPKKSKQPPPRPAPPRPTHGPTLQAQSSPVPPSSSPDPFGDKAFGISSSAAMDGFADFANFDGN</sequence>
<dbReference type="GO" id="GO:0005509">
    <property type="term" value="F:calcium ion binding"/>
    <property type="evidence" value="ECO:0007669"/>
    <property type="project" value="InterPro"/>
</dbReference>
<dbReference type="EMBL" id="CADCXV010001014">
    <property type="protein sequence ID" value="CAB0040253.1"/>
    <property type="molecule type" value="Genomic_DNA"/>
</dbReference>
<feature type="domain" description="EH" evidence="4">
    <location>
        <begin position="272"/>
        <end position="361"/>
    </location>
</feature>
<evidence type="ECO:0000259" key="4">
    <source>
        <dbReference type="PROSITE" id="PS50031"/>
    </source>
</evidence>
<dbReference type="PANTHER" id="PTHR11216:SF176">
    <property type="entry name" value="EPIDERMAL GROWTH FACTOR RECEPTOR PATHWAY SUBSTRATE CLONE 15, ISOFORM A"/>
    <property type="match status" value="1"/>
</dbReference>
<feature type="domain" description="EH" evidence="4">
    <location>
        <begin position="131"/>
        <end position="219"/>
    </location>
</feature>
<gene>
    <name evidence="6" type="ORF">TBRA_LOCUS11981</name>
</gene>
<evidence type="ECO:0000256" key="1">
    <source>
        <dbReference type="ARBA" id="ARBA00022837"/>
    </source>
</evidence>
<feature type="domain" description="EF-hand" evidence="5">
    <location>
        <begin position="271"/>
        <end position="306"/>
    </location>
</feature>
<dbReference type="GO" id="GO:0045296">
    <property type="term" value="F:cadherin binding"/>
    <property type="evidence" value="ECO:0007669"/>
    <property type="project" value="TreeGrafter"/>
</dbReference>
<feature type="domain" description="EF-hand" evidence="5">
    <location>
        <begin position="163"/>
        <end position="198"/>
    </location>
</feature>
<dbReference type="PROSITE" id="PS00018">
    <property type="entry name" value="EF_HAND_1"/>
    <property type="match status" value="2"/>
</dbReference>
<dbReference type="SUPFAM" id="SSF47473">
    <property type="entry name" value="EF-hand"/>
    <property type="match status" value="3"/>
</dbReference>
<feature type="compositionally biased region" description="Pro residues" evidence="3">
    <location>
        <begin position="654"/>
        <end position="665"/>
    </location>
</feature>
<dbReference type="CDD" id="cd00052">
    <property type="entry name" value="EH"/>
    <property type="match status" value="3"/>
</dbReference>
<dbReference type="InterPro" id="IPR002048">
    <property type="entry name" value="EF_hand_dom"/>
</dbReference>
<feature type="domain" description="EH" evidence="4">
    <location>
        <begin position="14"/>
        <end position="98"/>
    </location>
</feature>
<evidence type="ECO:0000313" key="6">
    <source>
        <dbReference type="EMBL" id="CAB0040253.1"/>
    </source>
</evidence>
<dbReference type="FunFam" id="1.10.238.10:FF:000271">
    <property type="entry name" value="Epidermal growth factor receptor substrate 15 homolog"/>
    <property type="match status" value="1"/>
</dbReference>
<evidence type="ECO:0000256" key="3">
    <source>
        <dbReference type="SAM" id="MobiDB-lite"/>
    </source>
</evidence>
<proteinExistence type="predicted"/>
<dbReference type="PANTHER" id="PTHR11216">
    <property type="entry name" value="EH DOMAIN"/>
    <property type="match status" value="1"/>
</dbReference>
<keyword evidence="7" id="KW-1185">Reference proteome</keyword>
<keyword evidence="1" id="KW-0106">Calcium</keyword>
<name>A0A6H5IPN3_9HYME</name>
<dbReference type="GO" id="GO:0016197">
    <property type="term" value="P:endosomal transport"/>
    <property type="evidence" value="ECO:0007669"/>
    <property type="project" value="TreeGrafter"/>
</dbReference>
<dbReference type="SMART" id="SM00054">
    <property type="entry name" value="EFh"/>
    <property type="match status" value="3"/>
</dbReference>